<evidence type="ECO:0000256" key="10">
    <source>
        <dbReference type="ARBA" id="ARBA00023136"/>
    </source>
</evidence>
<evidence type="ECO:0000256" key="3">
    <source>
        <dbReference type="ARBA" id="ARBA00022516"/>
    </source>
</evidence>
<dbReference type="PANTHER" id="PTHR11351">
    <property type="entry name" value="ACYL-COA DESATURASE"/>
    <property type="match status" value="1"/>
</dbReference>
<evidence type="ECO:0000256" key="9">
    <source>
        <dbReference type="ARBA" id="ARBA00023098"/>
    </source>
</evidence>
<dbReference type="EMBL" id="MF124319">
    <property type="protein sequence ID" value="ASU87504.1"/>
    <property type="molecule type" value="mRNA"/>
</dbReference>
<evidence type="ECO:0000256" key="2">
    <source>
        <dbReference type="ARBA" id="ARBA00009295"/>
    </source>
</evidence>
<keyword evidence="5" id="KW-0276">Fatty acid metabolism</keyword>
<dbReference type="Pfam" id="PF00487">
    <property type="entry name" value="FA_desaturase"/>
    <property type="match status" value="1"/>
</dbReference>
<dbReference type="CDD" id="cd03505">
    <property type="entry name" value="Delta9-FADS-like"/>
    <property type="match status" value="1"/>
</dbReference>
<organism evidence="15">
    <name type="scientific">Scylla paramamosain</name>
    <name type="common">Mud crab</name>
    <dbReference type="NCBI Taxonomy" id="85552"/>
    <lineage>
        <taxon>Eukaryota</taxon>
        <taxon>Metazoa</taxon>
        <taxon>Ecdysozoa</taxon>
        <taxon>Arthropoda</taxon>
        <taxon>Crustacea</taxon>
        <taxon>Multicrustacea</taxon>
        <taxon>Malacostraca</taxon>
        <taxon>Eumalacostraca</taxon>
        <taxon>Eucarida</taxon>
        <taxon>Decapoda</taxon>
        <taxon>Pleocyemata</taxon>
        <taxon>Brachyura</taxon>
        <taxon>Eubrachyura</taxon>
        <taxon>Portunoidea</taxon>
        <taxon>Portunidae</taxon>
        <taxon>Portuninae</taxon>
        <taxon>Scylla</taxon>
    </lineage>
</organism>
<dbReference type="PANTHER" id="PTHR11351:SF31">
    <property type="entry name" value="DESATURASE 1, ISOFORM A-RELATED"/>
    <property type="match status" value="1"/>
</dbReference>
<evidence type="ECO:0000256" key="13">
    <source>
        <dbReference type="SAM" id="Phobius"/>
    </source>
</evidence>
<dbReference type="GO" id="GO:0006636">
    <property type="term" value="P:unsaturated fatty acid biosynthetic process"/>
    <property type="evidence" value="ECO:0007669"/>
    <property type="project" value="TreeGrafter"/>
</dbReference>
<evidence type="ECO:0000256" key="8">
    <source>
        <dbReference type="ARBA" id="ARBA00023004"/>
    </source>
</evidence>
<dbReference type="RefSeq" id="XP_063890071.1">
    <property type="nucleotide sequence ID" value="XM_064034001.1"/>
</dbReference>
<name>A0A0H3WAC8_SCYPA</name>
<reference evidence="15" key="1">
    <citation type="submission" date="2015-01" db="EMBL/GenBank/DDBJ databases">
        <authorList>
            <person name="Yu K."/>
            <person name="Gong J."/>
            <person name="Huang C.C."/>
            <person name="Huang Y.H."/>
            <person name="Ye H.H."/>
        </authorList>
    </citation>
    <scope>NUCLEOTIDE SEQUENCE</scope>
</reference>
<dbReference type="GO" id="GO:0005506">
    <property type="term" value="F:iron ion binding"/>
    <property type="evidence" value="ECO:0007669"/>
    <property type="project" value="TreeGrafter"/>
</dbReference>
<dbReference type="GO" id="GO:0004768">
    <property type="term" value="F:stearoyl-CoA 9-desaturase activity"/>
    <property type="evidence" value="ECO:0007669"/>
    <property type="project" value="TreeGrafter"/>
</dbReference>
<accession>A0A0H3WAC8</accession>
<feature type="domain" description="Fatty acid desaturase" evidence="14">
    <location>
        <begin position="77"/>
        <end position="284"/>
    </location>
</feature>
<keyword evidence="9" id="KW-0443">Lipid metabolism</keyword>
<comment type="domain">
    <text evidence="12">The histidine box domains are involved in binding the catalytic metal ions.</text>
</comment>
<evidence type="ECO:0000256" key="12">
    <source>
        <dbReference type="RuleBase" id="RU000581"/>
    </source>
</evidence>
<reference evidence="16" key="2">
    <citation type="submission" date="2017-05" db="EMBL/GenBank/DDBJ databases">
        <title>Molecular characterization, tissue expression of acyl-CoA delta9-desaturase-like gene, and effects of dietary lipid levels on its expression in Scylla paramamosain.</title>
        <authorList>
            <person name="Deng L."/>
        </authorList>
    </citation>
    <scope>NUCLEOTIDE SEQUENCE</scope>
</reference>
<dbReference type="InterPro" id="IPR005804">
    <property type="entry name" value="FA_desaturase_dom"/>
</dbReference>
<keyword evidence="8" id="KW-0408">Iron</keyword>
<comment type="similarity">
    <text evidence="2 12">Belongs to the fatty acid desaturase type 1 family.</text>
</comment>
<keyword evidence="6 13" id="KW-1133">Transmembrane helix</keyword>
<protein>
    <submittedName>
        <fullName evidence="16">Acyl-CoA delta-9 desaturase</fullName>
    </submittedName>
    <submittedName>
        <fullName evidence="15">Delta-9 acyl-CoA desaturase</fullName>
    </submittedName>
</protein>
<evidence type="ECO:0000256" key="5">
    <source>
        <dbReference type="ARBA" id="ARBA00022832"/>
    </source>
</evidence>
<evidence type="ECO:0000256" key="7">
    <source>
        <dbReference type="ARBA" id="ARBA00023002"/>
    </source>
</evidence>
<feature type="transmembrane region" description="Helical" evidence="13">
    <location>
        <begin position="221"/>
        <end position="243"/>
    </location>
</feature>
<keyword evidence="4 12" id="KW-0812">Transmembrane</keyword>
<dbReference type="PRINTS" id="PR00075">
    <property type="entry name" value="FACDDSATRASE"/>
</dbReference>
<feature type="transmembrane region" description="Helical" evidence="13">
    <location>
        <begin position="196"/>
        <end position="215"/>
    </location>
</feature>
<evidence type="ECO:0000256" key="6">
    <source>
        <dbReference type="ARBA" id="ARBA00022989"/>
    </source>
</evidence>
<evidence type="ECO:0000256" key="1">
    <source>
        <dbReference type="ARBA" id="ARBA00004141"/>
    </source>
</evidence>
<evidence type="ECO:0000256" key="4">
    <source>
        <dbReference type="ARBA" id="ARBA00022692"/>
    </source>
</evidence>
<evidence type="ECO:0000259" key="14">
    <source>
        <dbReference type="Pfam" id="PF00487"/>
    </source>
</evidence>
<comment type="cofactor">
    <cofactor evidence="12">
        <name>Fe(2+)</name>
        <dbReference type="ChEBI" id="CHEBI:29033"/>
    </cofactor>
</comment>
<dbReference type="GeneID" id="135116497"/>
<dbReference type="AlphaFoldDB" id="A0A0H3WAC8"/>
<evidence type="ECO:0000313" key="15">
    <source>
        <dbReference type="EMBL" id="AKL59784.1"/>
    </source>
</evidence>
<dbReference type="InterPro" id="IPR015876">
    <property type="entry name" value="Acyl-CoA_DS"/>
</dbReference>
<dbReference type="GO" id="GO:0005789">
    <property type="term" value="C:endoplasmic reticulum membrane"/>
    <property type="evidence" value="ECO:0007669"/>
    <property type="project" value="TreeGrafter"/>
</dbReference>
<sequence length="347" mass="40640">MAPQAPDQDLKDDLLEGEEEHHDVLEVREINIDFRKILSDLRNLDWSKVVWKNVILFFLLHLYSVYGLYEAIFVAKWKTLAFSVVLYFMAALGITMGAHRLWSHRSFKATLPLRIILGVCQTIAFQNDIYEWARDHRVHHKYSETDADPHNARRGFFFSHMGWLMYRKHPSVIDKGRRLDLSDLEKDIVVMLQRKYYLPLVVTMCFVLPTVIPWMMWDEHLITSLMVAGFLRYTLVLHVTWFVNSLAHWVGSKPFDKNIYPSQNPVVAYLSLGEGWHNYHHVFPWDYRTAEFGGLINYNITSLAIDLCSKVGLAYDLRTVTPEMIDRRINRTGDPSYVPVYAKTKTK</sequence>
<dbReference type="SMR" id="A0A0H3WAC8"/>
<keyword evidence="7 12" id="KW-0560">Oxidoreductase</keyword>
<keyword evidence="10 13" id="KW-0472">Membrane</keyword>
<comment type="subcellular location">
    <subcellularLocation>
        <location evidence="1">Membrane</location>
        <topology evidence="1">Multi-pass membrane protein</topology>
    </subcellularLocation>
</comment>
<keyword evidence="11 12" id="KW-0275">Fatty acid biosynthesis</keyword>
<keyword evidence="3 12" id="KW-0444">Lipid biosynthesis</keyword>
<evidence type="ECO:0000313" key="16">
    <source>
        <dbReference type="EMBL" id="ASU87504.1"/>
    </source>
</evidence>
<feature type="transmembrane region" description="Helical" evidence="13">
    <location>
        <begin position="80"/>
        <end position="98"/>
    </location>
</feature>
<feature type="transmembrane region" description="Helical" evidence="13">
    <location>
        <begin position="49"/>
        <end position="68"/>
    </location>
</feature>
<evidence type="ECO:0000256" key="11">
    <source>
        <dbReference type="ARBA" id="ARBA00023160"/>
    </source>
</evidence>
<dbReference type="EMBL" id="KP400510">
    <property type="protein sequence ID" value="AKL59784.1"/>
    <property type="molecule type" value="mRNA"/>
</dbReference>
<proteinExistence type="evidence at transcript level"/>